<dbReference type="GO" id="GO:0004563">
    <property type="term" value="F:beta-N-acetylhexosaminidase activity"/>
    <property type="evidence" value="ECO:0007669"/>
    <property type="project" value="UniProtKB-EC"/>
</dbReference>
<dbReference type="EMBL" id="NHOQ01001904">
    <property type="protein sequence ID" value="PWA21362.1"/>
    <property type="molecule type" value="Genomic_DNA"/>
</dbReference>
<proteinExistence type="inferred from homology"/>
<keyword evidence="7" id="KW-1185">Reference proteome</keyword>
<comment type="similarity">
    <text evidence="2">Belongs to the glycosyl hydrolase 20 family.</text>
</comment>
<dbReference type="InterPro" id="IPR015883">
    <property type="entry name" value="Glyco_hydro_20_cat"/>
</dbReference>
<evidence type="ECO:0000313" key="7">
    <source>
        <dbReference type="Proteomes" id="UP000250572"/>
    </source>
</evidence>
<dbReference type="PANTHER" id="PTHR21040:SF6">
    <property type="entry name" value="HEXOSAMINIDASE D"/>
    <property type="match status" value="1"/>
</dbReference>
<comment type="caution">
    <text evidence="6">The sequence shown here is derived from an EMBL/GenBank/DDBJ whole genome shotgun (WGS) entry which is preliminary data.</text>
</comment>
<evidence type="ECO:0000313" key="6">
    <source>
        <dbReference type="EMBL" id="PWA21362.1"/>
    </source>
</evidence>
<evidence type="ECO:0000256" key="4">
    <source>
        <dbReference type="ARBA" id="ARBA00022801"/>
    </source>
</evidence>
<dbReference type="PANTHER" id="PTHR21040">
    <property type="entry name" value="BCDNA.GH04120"/>
    <property type="match status" value="1"/>
</dbReference>
<evidence type="ECO:0000256" key="1">
    <source>
        <dbReference type="ARBA" id="ARBA00001231"/>
    </source>
</evidence>
<dbReference type="Pfam" id="PF00728">
    <property type="entry name" value="Glyco_hydro_20"/>
    <property type="match status" value="1"/>
</dbReference>
<dbReference type="InterPro" id="IPR038901">
    <property type="entry name" value="HEXDC-like"/>
</dbReference>
<accession>A0A315VD98</accession>
<dbReference type="STRING" id="33528.ENSGAFP00000002189"/>
<evidence type="ECO:0000259" key="5">
    <source>
        <dbReference type="Pfam" id="PF00728"/>
    </source>
</evidence>
<sequence length="524" mass="59435">MNPPWPKGKKLVHLDLKGAPPRVDYLHRLIELFSRLGVDGLLVEYEDMFPYEGELQLLQATAQPAYSREQVLSIQESAKARGMEVIPLVQTFGHMEFVLKHRSLWHLREVPHCVGTLNPHKEEGVKLVMEMLRQVVELHPHLTTVHIGADEVYTLGEGEDSKLWLASTGRSVEHLFLSHVTKIAKAFKEAWPDMNIIMWDDMMRGMSQDTLKVHLIGHVFIKTLLDLIPPHDSKWISRTSSAHVMGLHPKPGLSLLEKYHGAGMSDLWAASSFKGSTSVHTCVTCTQRHVDNHLQWLKVAASLSAAINMRGIAITGWQRYDHLSVLCELLPVALPSLASCLQTLHHGEFSTEAHRNVTELLGVSSVEMEAVERTSTGESLFPGRRLAELMVEINSLLNSEDLRFFESNISVNFRLTCLELDNFSSSIHLKNRLLCFNRFVRGWFSPYHRQRKMVNPLNSMHIHNQASLYLDTLQKTVEAVRKEMVNLYPDSTAEEWMEEHVSPVAAPLQRIIDAIQACVKEMVP</sequence>
<dbReference type="CDD" id="cd06565">
    <property type="entry name" value="GH20_GcnA-like"/>
    <property type="match status" value="1"/>
</dbReference>
<gene>
    <name evidence="6" type="ORF">CCH79_00003479</name>
</gene>
<reference evidence="6 7" key="1">
    <citation type="journal article" date="2018" name="G3 (Bethesda)">
        <title>A High-Quality Reference Genome for the Invasive Mosquitofish Gambusia affinis Using a Chicago Library.</title>
        <authorList>
            <person name="Hoffberg S.L."/>
            <person name="Troendle N.J."/>
            <person name="Glenn T.C."/>
            <person name="Mahmud O."/>
            <person name="Louha S."/>
            <person name="Chalopin D."/>
            <person name="Bennetzen J.L."/>
            <person name="Mauricio R."/>
        </authorList>
    </citation>
    <scope>NUCLEOTIDE SEQUENCE [LARGE SCALE GENOMIC DNA]</scope>
    <source>
        <strain evidence="6">NE01/NJP1002.9</strain>
        <tissue evidence="6">Muscle</tissue>
    </source>
</reference>
<evidence type="ECO:0000256" key="2">
    <source>
        <dbReference type="ARBA" id="ARBA00006285"/>
    </source>
</evidence>
<dbReference type="Gene3D" id="3.20.20.80">
    <property type="entry name" value="Glycosidases"/>
    <property type="match status" value="1"/>
</dbReference>
<keyword evidence="4" id="KW-0378">Hydrolase</keyword>
<dbReference type="AlphaFoldDB" id="A0A315VD98"/>
<dbReference type="GO" id="GO:0005975">
    <property type="term" value="P:carbohydrate metabolic process"/>
    <property type="evidence" value="ECO:0007669"/>
    <property type="project" value="InterPro"/>
</dbReference>
<evidence type="ECO:0000256" key="3">
    <source>
        <dbReference type="ARBA" id="ARBA00012663"/>
    </source>
</evidence>
<comment type="catalytic activity">
    <reaction evidence="1">
        <text>Hydrolysis of terminal non-reducing N-acetyl-D-hexosamine residues in N-acetyl-beta-D-hexosaminides.</text>
        <dbReference type="EC" id="3.2.1.52"/>
    </reaction>
</comment>
<dbReference type="Proteomes" id="UP000250572">
    <property type="component" value="Unassembled WGS sequence"/>
</dbReference>
<dbReference type="InterPro" id="IPR017853">
    <property type="entry name" value="GH"/>
</dbReference>
<protein>
    <recommendedName>
        <fullName evidence="3">beta-N-acetylhexosaminidase</fullName>
        <ecNumber evidence="3">3.2.1.52</ecNumber>
    </recommendedName>
</protein>
<dbReference type="EC" id="3.2.1.52" evidence="3"/>
<name>A0A315VD98_GAMAF</name>
<feature type="domain" description="Glycoside hydrolase family 20 catalytic" evidence="5">
    <location>
        <begin position="63"/>
        <end position="207"/>
    </location>
</feature>
<dbReference type="SUPFAM" id="SSF51445">
    <property type="entry name" value="(Trans)glycosidases"/>
    <property type="match status" value="1"/>
</dbReference>
<organism evidence="6 7">
    <name type="scientific">Gambusia affinis</name>
    <name type="common">Western mosquitofish</name>
    <name type="synonym">Heterandria affinis</name>
    <dbReference type="NCBI Taxonomy" id="33528"/>
    <lineage>
        <taxon>Eukaryota</taxon>
        <taxon>Metazoa</taxon>
        <taxon>Chordata</taxon>
        <taxon>Craniata</taxon>
        <taxon>Vertebrata</taxon>
        <taxon>Euteleostomi</taxon>
        <taxon>Actinopterygii</taxon>
        <taxon>Neopterygii</taxon>
        <taxon>Teleostei</taxon>
        <taxon>Neoteleostei</taxon>
        <taxon>Acanthomorphata</taxon>
        <taxon>Ovalentaria</taxon>
        <taxon>Atherinomorphae</taxon>
        <taxon>Cyprinodontiformes</taxon>
        <taxon>Poeciliidae</taxon>
        <taxon>Poeciliinae</taxon>
        <taxon>Gambusia</taxon>
    </lineage>
</organism>